<dbReference type="EMBL" id="WNWQ01000467">
    <property type="protein sequence ID" value="KAE9967447.1"/>
    <property type="molecule type" value="Genomic_DNA"/>
</dbReference>
<evidence type="ECO:0000313" key="2">
    <source>
        <dbReference type="EMBL" id="KAE9967447.1"/>
    </source>
</evidence>
<dbReference type="Proteomes" id="UP000433883">
    <property type="component" value="Unassembled WGS sequence"/>
</dbReference>
<dbReference type="PANTHER" id="PTHR38790:SF8">
    <property type="entry name" value="F-BOX DOMAIN-CONTAINING PROTEIN"/>
    <property type="match status" value="1"/>
</dbReference>
<sequence length="242" mass="27624">MAPHLLGLPRELRDKIYKNILVADSILYERDADKVKKARLRATKGNKLHPGLVRLLSDDGLLDTRILAVNHQIYAEAIHVFYKNAFYLNLDHTKGTNKMATVSRIVLRKNRLNSVEEVQRLVDAIKSCNENARSLEVNAAFNNHPEAWTRKNCHESSAYLRVLDQLREVRISGEVQFNMFGQYKKERPGELSSMQEIDFVDGFENLGKVMSGKMRAEDFQWPGLGDMHPNSEASQVSSDAER</sequence>
<evidence type="ECO:0000313" key="3">
    <source>
        <dbReference type="Proteomes" id="UP000433883"/>
    </source>
</evidence>
<proteinExistence type="predicted"/>
<comment type="caution">
    <text evidence="2">The sequence shown here is derived from an EMBL/GenBank/DDBJ whole genome shotgun (WGS) entry which is preliminary data.</text>
</comment>
<gene>
    <name evidence="2" type="ORF">BLS_006359</name>
</gene>
<organism evidence="2 3">
    <name type="scientific">Venturia inaequalis</name>
    <name type="common">Apple scab fungus</name>
    <dbReference type="NCBI Taxonomy" id="5025"/>
    <lineage>
        <taxon>Eukaryota</taxon>
        <taxon>Fungi</taxon>
        <taxon>Dikarya</taxon>
        <taxon>Ascomycota</taxon>
        <taxon>Pezizomycotina</taxon>
        <taxon>Dothideomycetes</taxon>
        <taxon>Pleosporomycetidae</taxon>
        <taxon>Venturiales</taxon>
        <taxon>Venturiaceae</taxon>
        <taxon>Venturia</taxon>
    </lineage>
</organism>
<protein>
    <submittedName>
        <fullName evidence="2">Uncharacterized protein</fullName>
    </submittedName>
</protein>
<dbReference type="AlphaFoldDB" id="A0A8H3UDB0"/>
<feature type="region of interest" description="Disordered" evidence="1">
    <location>
        <begin position="221"/>
        <end position="242"/>
    </location>
</feature>
<accession>A0A8H3UDB0</accession>
<reference evidence="2 3" key="1">
    <citation type="submission" date="2019-11" db="EMBL/GenBank/DDBJ databases">
        <title>Venturia inaequalis Genome Resource.</title>
        <authorList>
            <person name="Lichtner F.J."/>
        </authorList>
    </citation>
    <scope>NUCLEOTIDE SEQUENCE [LARGE SCALE GENOMIC DNA]</scope>
    <source>
        <strain evidence="2">Bline_iso_100314</strain>
    </source>
</reference>
<evidence type="ECO:0000256" key="1">
    <source>
        <dbReference type="SAM" id="MobiDB-lite"/>
    </source>
</evidence>
<feature type="compositionally biased region" description="Polar residues" evidence="1">
    <location>
        <begin position="231"/>
        <end position="242"/>
    </location>
</feature>
<name>A0A8H3UDB0_VENIN</name>
<dbReference type="PANTHER" id="PTHR38790">
    <property type="entry name" value="2EXR DOMAIN-CONTAINING PROTEIN-RELATED"/>
    <property type="match status" value="1"/>
</dbReference>